<dbReference type="EMBL" id="JBHUII010000007">
    <property type="protein sequence ID" value="MFD2206855.1"/>
    <property type="molecule type" value="Genomic_DNA"/>
</dbReference>
<protein>
    <submittedName>
        <fullName evidence="2">Pseudaminic acid synthase</fullName>
        <ecNumber evidence="2">2.5.1.97</ecNumber>
    </submittedName>
</protein>
<dbReference type="PROSITE" id="PS50844">
    <property type="entry name" value="AFP_LIKE"/>
    <property type="match status" value="1"/>
</dbReference>
<feature type="domain" description="AFP-like" evidence="1">
    <location>
        <begin position="293"/>
        <end position="351"/>
    </location>
</feature>
<dbReference type="InterPro" id="IPR020030">
    <property type="entry name" value="Pseudaminic_synth_PseI"/>
</dbReference>
<dbReference type="Pfam" id="PF03102">
    <property type="entry name" value="NeuB"/>
    <property type="match status" value="1"/>
</dbReference>
<organism evidence="2 3">
    <name type="scientific">Kiloniella antarctica</name>
    <dbReference type="NCBI Taxonomy" id="1550907"/>
    <lineage>
        <taxon>Bacteria</taxon>
        <taxon>Pseudomonadati</taxon>
        <taxon>Pseudomonadota</taxon>
        <taxon>Alphaproteobacteria</taxon>
        <taxon>Rhodospirillales</taxon>
        <taxon>Kiloniellaceae</taxon>
        <taxon>Kiloniella</taxon>
    </lineage>
</organism>
<dbReference type="SUPFAM" id="SSF51569">
    <property type="entry name" value="Aldolase"/>
    <property type="match status" value="1"/>
</dbReference>
<keyword evidence="2" id="KW-0808">Transferase</keyword>
<dbReference type="InterPro" id="IPR051690">
    <property type="entry name" value="PseI-like"/>
</dbReference>
<sequence>MSDFMYIDGQAIGPGYAPYVIAELSGNHNGEIERAFKIMEAAKKSGANAIKLQTYTSDTMTIDHDGPGFVVDLPLWKGRTLYDLYQEAHTPWDWHEALFSHAKKIGITIFSSPFDATAVDLLEKLGAPAYKVASFENIDIPLIKKISNTKKPLIISTGMASLEEIEDAVQAARDGGCEELCLLHCVSSYPASIEETNLANISRLREKFGVIVGLSDHSLGTVVPIAASAVGASVIEKHFTLSRDDGGVDSTFSLEPDEMRELVDRSREAAVAVGQVKFGPKPGELESLNYRRSLYVVEDVKAGEIFTPKNIRSIRPAHGLEPKYYEAILCKKASCDIKRGEPMTWNFVDRSEL</sequence>
<dbReference type="SUPFAM" id="SSF51269">
    <property type="entry name" value="AFP III-like domain"/>
    <property type="match status" value="1"/>
</dbReference>
<dbReference type="InterPro" id="IPR013974">
    <property type="entry name" value="SAF"/>
</dbReference>
<dbReference type="InterPro" id="IPR036732">
    <property type="entry name" value="AFP_Neu5c_C_sf"/>
</dbReference>
<dbReference type="Gene3D" id="3.20.20.70">
    <property type="entry name" value="Aldolase class I"/>
    <property type="match status" value="1"/>
</dbReference>
<accession>A0ABW5BQ28</accession>
<dbReference type="InterPro" id="IPR013132">
    <property type="entry name" value="PseI/NeuA/B-like_N"/>
</dbReference>
<reference evidence="3" key="1">
    <citation type="journal article" date="2019" name="Int. J. Syst. Evol. Microbiol.">
        <title>The Global Catalogue of Microorganisms (GCM) 10K type strain sequencing project: providing services to taxonomists for standard genome sequencing and annotation.</title>
        <authorList>
            <consortium name="The Broad Institute Genomics Platform"/>
            <consortium name="The Broad Institute Genome Sequencing Center for Infectious Disease"/>
            <person name="Wu L."/>
            <person name="Ma J."/>
        </authorList>
    </citation>
    <scope>NUCLEOTIDE SEQUENCE [LARGE SCALE GENOMIC DNA]</scope>
    <source>
        <strain evidence="3">CGMCC 4.7192</strain>
    </source>
</reference>
<evidence type="ECO:0000259" key="1">
    <source>
        <dbReference type="PROSITE" id="PS50844"/>
    </source>
</evidence>
<proteinExistence type="predicted"/>
<keyword evidence="3" id="KW-1185">Reference proteome</keyword>
<dbReference type="PANTHER" id="PTHR42966:SF2">
    <property type="entry name" value="PSEUDAMINIC ACID SYNTHASE"/>
    <property type="match status" value="1"/>
</dbReference>
<dbReference type="InterPro" id="IPR006190">
    <property type="entry name" value="SAF_AFP_Neu5Ac"/>
</dbReference>
<dbReference type="InterPro" id="IPR057736">
    <property type="entry name" value="SAF_PseI/NeuA/NeuB"/>
</dbReference>
<dbReference type="RefSeq" id="WP_380252901.1">
    <property type="nucleotide sequence ID" value="NZ_JBHUII010000007.1"/>
</dbReference>
<dbReference type="EC" id="2.5.1.97" evidence="2"/>
<name>A0ABW5BQ28_9PROT</name>
<evidence type="ECO:0000313" key="3">
    <source>
        <dbReference type="Proteomes" id="UP001597294"/>
    </source>
</evidence>
<comment type="caution">
    <text evidence="2">The sequence shown here is derived from an EMBL/GenBank/DDBJ whole genome shotgun (WGS) entry which is preliminary data.</text>
</comment>
<dbReference type="SMART" id="SM00858">
    <property type="entry name" value="SAF"/>
    <property type="match status" value="1"/>
</dbReference>
<dbReference type="PANTHER" id="PTHR42966">
    <property type="entry name" value="N-ACETYLNEURAMINATE SYNTHASE"/>
    <property type="match status" value="1"/>
</dbReference>
<dbReference type="InterPro" id="IPR013785">
    <property type="entry name" value="Aldolase_TIM"/>
</dbReference>
<dbReference type="CDD" id="cd11615">
    <property type="entry name" value="SAF_NeuB_like"/>
    <property type="match status" value="1"/>
</dbReference>
<gene>
    <name evidence="2" type="primary">pseI</name>
    <name evidence="2" type="ORF">ACFSKO_14585</name>
</gene>
<dbReference type="Proteomes" id="UP001597294">
    <property type="component" value="Unassembled WGS sequence"/>
</dbReference>
<dbReference type="Gene3D" id="3.90.1210.10">
    <property type="entry name" value="Antifreeze-like/N-acetylneuraminic acid synthase C-terminal domain"/>
    <property type="match status" value="1"/>
</dbReference>
<dbReference type="NCBIfam" id="TIGR03586">
    <property type="entry name" value="PseI"/>
    <property type="match status" value="1"/>
</dbReference>
<dbReference type="Pfam" id="PF08666">
    <property type="entry name" value="SAF"/>
    <property type="match status" value="1"/>
</dbReference>
<evidence type="ECO:0000313" key="2">
    <source>
        <dbReference type="EMBL" id="MFD2206855.1"/>
    </source>
</evidence>
<dbReference type="GO" id="GO:0016740">
    <property type="term" value="F:transferase activity"/>
    <property type="evidence" value="ECO:0007669"/>
    <property type="project" value="UniProtKB-KW"/>
</dbReference>